<keyword evidence="4" id="KW-0238">DNA-binding</keyword>
<dbReference type="Pfam" id="PF13936">
    <property type="entry name" value="HTH_38"/>
    <property type="match status" value="1"/>
</dbReference>
<dbReference type="GO" id="GO:0015074">
    <property type="term" value="P:DNA integration"/>
    <property type="evidence" value="ECO:0007669"/>
    <property type="project" value="InterPro"/>
</dbReference>
<dbReference type="NCBIfam" id="NF033563">
    <property type="entry name" value="transpos_IS30"/>
    <property type="match status" value="1"/>
</dbReference>
<dbReference type="PROSITE" id="PS01043">
    <property type="entry name" value="TRANSPOSASE_IS30"/>
    <property type="match status" value="1"/>
</dbReference>
<dbReference type="InterPro" id="IPR009057">
    <property type="entry name" value="Homeodomain-like_sf"/>
</dbReference>
<dbReference type="GO" id="GO:0003677">
    <property type="term" value="F:DNA binding"/>
    <property type="evidence" value="ECO:0007669"/>
    <property type="project" value="UniProtKB-KW"/>
</dbReference>
<dbReference type="InterPro" id="IPR036397">
    <property type="entry name" value="RNaseH_sf"/>
</dbReference>
<dbReference type="AlphaFoldDB" id="A0AAE3HLU7"/>
<dbReference type="PROSITE" id="PS50994">
    <property type="entry name" value="INTEGRASE"/>
    <property type="match status" value="1"/>
</dbReference>
<comment type="caution">
    <text evidence="7">The sequence shown here is derived from an EMBL/GenBank/DDBJ whole genome shotgun (WGS) entry which is preliminary data.</text>
</comment>
<dbReference type="SUPFAM" id="SSF46689">
    <property type="entry name" value="Homeodomain-like"/>
    <property type="match status" value="1"/>
</dbReference>
<dbReference type="InterPro" id="IPR001584">
    <property type="entry name" value="Integrase_cat-core"/>
</dbReference>
<dbReference type="PANTHER" id="PTHR10948:SF23">
    <property type="entry name" value="TRANSPOSASE INSI FOR INSERTION SEQUENCE ELEMENT IS30A-RELATED"/>
    <property type="match status" value="1"/>
</dbReference>
<evidence type="ECO:0000313" key="7">
    <source>
        <dbReference type="EMBL" id="MCS3904639.1"/>
    </source>
</evidence>
<dbReference type="InterPro" id="IPR012337">
    <property type="entry name" value="RNaseH-like_sf"/>
</dbReference>
<dbReference type="InterPro" id="IPR053392">
    <property type="entry name" value="Transposase_IS30-like"/>
</dbReference>
<dbReference type="InterPro" id="IPR051917">
    <property type="entry name" value="Transposase-Integrase"/>
</dbReference>
<sequence>MNYRQLTENERYQIQVLMKAGHDQQAIAALLERHPATISRELRRNTGLRGYRPAQAQRLSSRRRQAATKACKLTAEVGDWIRQLVRQELSPAQVVAYLRRRCGVCLHHETVYRFIYADQANGGDLYQHLRVASKPYRKRYGHYDRRGRIPNRTSIHERPAVVDRRTRLGDWEGDTVMGKNRQSTLLTVVERKSLYTRIIKLAGKQAEQLAEAAVAGLHKLKRFFRTLTLDNGLEFAAHEKLADALAVDVYFADPYASWQRGINENTNGLIRQYFPKGTDFNEVSQAEIDHVMDRLNSRPRQTRGYRTPNEILLGQSTELLTA</sequence>
<name>A0AAE3HLU7_9GAMM</name>
<keyword evidence="3" id="KW-0815">Transposition</keyword>
<feature type="domain" description="Integrase catalytic" evidence="6">
    <location>
        <begin position="155"/>
        <end position="316"/>
    </location>
</feature>
<keyword evidence="8" id="KW-1185">Reference proteome</keyword>
<evidence type="ECO:0000256" key="2">
    <source>
        <dbReference type="ARBA" id="ARBA00006363"/>
    </source>
</evidence>
<dbReference type="PANTHER" id="PTHR10948">
    <property type="entry name" value="TRANSPOSASE"/>
    <property type="match status" value="1"/>
</dbReference>
<dbReference type="Proteomes" id="UP001204445">
    <property type="component" value="Unassembled WGS sequence"/>
</dbReference>
<evidence type="ECO:0000256" key="1">
    <source>
        <dbReference type="ARBA" id="ARBA00002190"/>
    </source>
</evidence>
<comment type="function">
    <text evidence="1">Required for the transposition of the insertion element.</text>
</comment>
<evidence type="ECO:0000256" key="5">
    <source>
        <dbReference type="ARBA" id="ARBA00023172"/>
    </source>
</evidence>
<proteinExistence type="inferred from homology"/>
<gene>
    <name evidence="7" type="ORF">J2T55_002680</name>
</gene>
<dbReference type="SUPFAM" id="SSF53098">
    <property type="entry name" value="Ribonuclease H-like"/>
    <property type="match status" value="1"/>
</dbReference>
<evidence type="ECO:0000259" key="6">
    <source>
        <dbReference type="PROSITE" id="PS50994"/>
    </source>
</evidence>
<dbReference type="InterPro" id="IPR001598">
    <property type="entry name" value="Transposase_IS30_CS"/>
</dbReference>
<reference evidence="7" key="1">
    <citation type="submission" date="2022-08" db="EMBL/GenBank/DDBJ databases">
        <title>Genomic Encyclopedia of Type Strains, Phase III (KMG-III): the genomes of soil and plant-associated and newly described type strains.</title>
        <authorList>
            <person name="Whitman W."/>
        </authorList>
    </citation>
    <scope>NUCLEOTIDE SEQUENCE</scope>
    <source>
        <strain evidence="7">HMT 1</strain>
    </source>
</reference>
<evidence type="ECO:0000256" key="3">
    <source>
        <dbReference type="ARBA" id="ARBA00022578"/>
    </source>
</evidence>
<dbReference type="Gene3D" id="3.30.420.10">
    <property type="entry name" value="Ribonuclease H-like superfamily/Ribonuclease H"/>
    <property type="match status" value="1"/>
</dbReference>
<evidence type="ECO:0000313" key="8">
    <source>
        <dbReference type="Proteomes" id="UP001204445"/>
    </source>
</evidence>
<keyword evidence="5" id="KW-0233">DNA recombination</keyword>
<dbReference type="GO" id="GO:0006313">
    <property type="term" value="P:DNA transposition"/>
    <property type="evidence" value="ECO:0007669"/>
    <property type="project" value="InterPro"/>
</dbReference>
<organism evidence="7 8">
    <name type="scientific">Methylohalomonas lacus</name>
    <dbReference type="NCBI Taxonomy" id="398773"/>
    <lineage>
        <taxon>Bacteria</taxon>
        <taxon>Pseudomonadati</taxon>
        <taxon>Pseudomonadota</taxon>
        <taxon>Gammaproteobacteria</taxon>
        <taxon>Methylohalomonadales</taxon>
        <taxon>Methylohalomonadaceae</taxon>
        <taxon>Methylohalomonas</taxon>
    </lineage>
</organism>
<comment type="similarity">
    <text evidence="2">Belongs to the transposase IS30 family.</text>
</comment>
<evidence type="ECO:0000256" key="4">
    <source>
        <dbReference type="ARBA" id="ARBA00023125"/>
    </source>
</evidence>
<dbReference type="InterPro" id="IPR025246">
    <property type="entry name" value="IS30-like_HTH"/>
</dbReference>
<dbReference type="EMBL" id="JANUCT010000037">
    <property type="protein sequence ID" value="MCS3904639.1"/>
    <property type="molecule type" value="Genomic_DNA"/>
</dbReference>
<dbReference type="RefSeq" id="WP_259057851.1">
    <property type="nucleotide sequence ID" value="NZ_JANUCT010000037.1"/>
</dbReference>
<dbReference type="GO" id="GO:0004803">
    <property type="term" value="F:transposase activity"/>
    <property type="evidence" value="ECO:0007669"/>
    <property type="project" value="InterPro"/>
</dbReference>
<dbReference type="GO" id="GO:0005829">
    <property type="term" value="C:cytosol"/>
    <property type="evidence" value="ECO:0007669"/>
    <property type="project" value="TreeGrafter"/>
</dbReference>
<accession>A0AAE3HLU7</accession>
<protein>
    <submittedName>
        <fullName evidence="7">IS30 family transposase</fullName>
    </submittedName>
</protein>